<evidence type="ECO:0000259" key="1">
    <source>
        <dbReference type="PROSITE" id="PS50181"/>
    </source>
</evidence>
<organism evidence="2">
    <name type="scientific">Marseillevirus sp</name>
    <dbReference type="NCBI Taxonomy" id="2809551"/>
    <lineage>
        <taxon>Viruses</taxon>
        <taxon>Varidnaviria</taxon>
        <taxon>Bamfordvirae</taxon>
        <taxon>Nucleocytoviricota</taxon>
        <taxon>Megaviricetes</taxon>
        <taxon>Pimascovirales</taxon>
        <taxon>Pimascovirales incertae sedis</taxon>
        <taxon>Marseilleviridae</taxon>
        <taxon>Marseillevirus</taxon>
    </lineage>
</organism>
<accession>A0AA96EKY7</accession>
<dbReference type="Pfam" id="PF12937">
    <property type="entry name" value="F-box-like"/>
    <property type="match status" value="1"/>
</dbReference>
<sequence>METLPNETVVHILGFLSSIKDIVRFGETCEHFHSLVRTEDERLAKKTYGNPHFKDSSDHCIFHITPLGVLHGRAVLNRKGSSSFAGTFIKGKLHGPFVVCTGENTITGRYNNGRYIGLSQTKFQDTVVEMSMWGETGGLVLMQKQEILGHLVHVICEGWKNLYSEIPYAGTLTRFSEYCEESRNISRVYSKTMLFTKERKKCPTLHRQCCDKHRNGMPKLLF</sequence>
<dbReference type="SUPFAM" id="SSF81383">
    <property type="entry name" value="F-box domain"/>
    <property type="match status" value="1"/>
</dbReference>
<dbReference type="Gene3D" id="1.20.1280.50">
    <property type="match status" value="1"/>
</dbReference>
<feature type="domain" description="F-box" evidence="1">
    <location>
        <begin position="1"/>
        <end position="47"/>
    </location>
</feature>
<proteinExistence type="predicted"/>
<dbReference type="CDD" id="cd09917">
    <property type="entry name" value="F-box_SF"/>
    <property type="match status" value="1"/>
</dbReference>
<dbReference type="InterPro" id="IPR036047">
    <property type="entry name" value="F-box-like_dom_sf"/>
</dbReference>
<evidence type="ECO:0000313" key="2">
    <source>
        <dbReference type="EMBL" id="WNL49522.1"/>
    </source>
</evidence>
<dbReference type="PROSITE" id="PS50181">
    <property type="entry name" value="FBOX"/>
    <property type="match status" value="1"/>
</dbReference>
<dbReference type="EMBL" id="OR343188">
    <property type="protein sequence ID" value="WNL49522.1"/>
    <property type="molecule type" value="Genomic_DNA"/>
</dbReference>
<protein>
    <submittedName>
        <fullName evidence="2">F-box containing protein</fullName>
    </submittedName>
</protein>
<dbReference type="SUPFAM" id="SSF82185">
    <property type="entry name" value="Histone H3 K4-specific methyltransferase SET7/9 N-terminal domain"/>
    <property type="match status" value="1"/>
</dbReference>
<dbReference type="InterPro" id="IPR001810">
    <property type="entry name" value="F-box_dom"/>
</dbReference>
<gene>
    <name evidence="2" type="ORF">MarFTMF_006</name>
</gene>
<reference evidence="2" key="1">
    <citation type="submission" date="2023-07" db="EMBL/GenBank/DDBJ databases">
        <authorList>
            <person name="Xia Y."/>
        </authorList>
    </citation>
    <scope>NUCLEOTIDE SEQUENCE</scope>
    <source>
        <strain evidence="2">F</strain>
    </source>
</reference>
<name>A0AA96EKY7_9VIRU</name>